<dbReference type="PROSITE" id="PS51790">
    <property type="entry name" value="MSRB"/>
    <property type="match status" value="1"/>
</dbReference>
<evidence type="ECO:0000313" key="8">
    <source>
        <dbReference type="Proteomes" id="UP000199305"/>
    </source>
</evidence>
<dbReference type="InterPro" id="IPR002579">
    <property type="entry name" value="Met_Sox_Rdtase_MsrB_dom"/>
</dbReference>
<dbReference type="Pfam" id="PF01641">
    <property type="entry name" value="SelR"/>
    <property type="match status" value="1"/>
</dbReference>
<comment type="catalytic activity">
    <reaction evidence="4">
        <text>L-methionyl-[protein] + [thioredoxin]-disulfide + H2O = L-methionyl-(R)-S-oxide-[protein] + [thioredoxin]-dithiol</text>
        <dbReference type="Rhea" id="RHEA:24164"/>
        <dbReference type="Rhea" id="RHEA-COMP:10698"/>
        <dbReference type="Rhea" id="RHEA-COMP:10700"/>
        <dbReference type="Rhea" id="RHEA-COMP:12313"/>
        <dbReference type="Rhea" id="RHEA-COMP:12314"/>
        <dbReference type="ChEBI" id="CHEBI:15377"/>
        <dbReference type="ChEBI" id="CHEBI:16044"/>
        <dbReference type="ChEBI" id="CHEBI:29950"/>
        <dbReference type="ChEBI" id="CHEBI:45764"/>
        <dbReference type="ChEBI" id="CHEBI:50058"/>
        <dbReference type="EC" id="1.8.4.12"/>
    </reaction>
</comment>
<evidence type="ECO:0000256" key="1">
    <source>
        <dbReference type="ARBA" id="ARBA00007174"/>
    </source>
</evidence>
<keyword evidence="8" id="KW-1185">Reference proteome</keyword>
<feature type="signal peptide" evidence="5">
    <location>
        <begin position="1"/>
        <end position="19"/>
    </location>
</feature>
<dbReference type="GO" id="GO:0006979">
    <property type="term" value="P:response to oxidative stress"/>
    <property type="evidence" value="ECO:0007669"/>
    <property type="project" value="InterPro"/>
</dbReference>
<dbReference type="NCBIfam" id="TIGR00357">
    <property type="entry name" value="peptide-methionine (R)-S-oxide reductase MsrB"/>
    <property type="match status" value="1"/>
</dbReference>
<dbReference type="Gene3D" id="2.170.150.20">
    <property type="entry name" value="Peptide methionine sulfoxide reductase"/>
    <property type="match status" value="1"/>
</dbReference>
<proteinExistence type="inferred from homology"/>
<dbReference type="InterPro" id="IPR028427">
    <property type="entry name" value="Met_Sox_Rdtase_MsrB"/>
</dbReference>
<accession>A0A1G8VIM9</accession>
<feature type="chain" id="PRO_5011552141" description="peptide-methionine (R)-S-oxide reductase" evidence="5">
    <location>
        <begin position="20"/>
        <end position="179"/>
    </location>
</feature>
<dbReference type="GO" id="GO:0030091">
    <property type="term" value="P:protein repair"/>
    <property type="evidence" value="ECO:0007669"/>
    <property type="project" value="InterPro"/>
</dbReference>
<dbReference type="EMBL" id="FNFH01000001">
    <property type="protein sequence ID" value="SDJ65941.1"/>
    <property type="molecule type" value="Genomic_DNA"/>
</dbReference>
<evidence type="ECO:0000256" key="4">
    <source>
        <dbReference type="ARBA" id="ARBA00048488"/>
    </source>
</evidence>
<dbReference type="AlphaFoldDB" id="A0A1G8VIM9"/>
<evidence type="ECO:0000313" key="7">
    <source>
        <dbReference type="EMBL" id="SDJ65941.1"/>
    </source>
</evidence>
<dbReference type="PANTHER" id="PTHR10173">
    <property type="entry name" value="METHIONINE SULFOXIDE REDUCTASE"/>
    <property type="match status" value="1"/>
</dbReference>
<dbReference type="RefSeq" id="WP_091507835.1">
    <property type="nucleotide sequence ID" value="NZ_FNFH01000001.1"/>
</dbReference>
<dbReference type="STRING" id="658219.SAMN05216212_0587"/>
<keyword evidence="5" id="KW-0732">Signal</keyword>
<dbReference type="EC" id="1.8.4.12" evidence="2"/>
<evidence type="ECO:0000256" key="5">
    <source>
        <dbReference type="SAM" id="SignalP"/>
    </source>
</evidence>
<dbReference type="SUPFAM" id="SSF51316">
    <property type="entry name" value="Mss4-like"/>
    <property type="match status" value="1"/>
</dbReference>
<name>A0A1G8VIM9_9GAMM</name>
<gene>
    <name evidence="7" type="ORF">SAMN05216212_0587</name>
</gene>
<feature type="domain" description="MsrB" evidence="6">
    <location>
        <begin position="53"/>
        <end position="174"/>
    </location>
</feature>
<keyword evidence="3" id="KW-0560">Oxidoreductase</keyword>
<comment type="similarity">
    <text evidence="1">Belongs to the MsrB Met sulfoxide reductase family.</text>
</comment>
<protein>
    <recommendedName>
        <fullName evidence="2">peptide-methionine (R)-S-oxide reductase</fullName>
        <ecNumber evidence="2">1.8.4.12</ecNumber>
    </recommendedName>
</protein>
<dbReference type="Proteomes" id="UP000199305">
    <property type="component" value="Unassembled WGS sequence"/>
</dbReference>
<evidence type="ECO:0000256" key="3">
    <source>
        <dbReference type="ARBA" id="ARBA00023002"/>
    </source>
</evidence>
<reference evidence="8" key="1">
    <citation type="submission" date="2016-10" db="EMBL/GenBank/DDBJ databases">
        <authorList>
            <person name="Varghese N."/>
            <person name="Submissions S."/>
        </authorList>
    </citation>
    <scope>NUCLEOTIDE SEQUENCE [LARGE SCALE GENOMIC DNA]</scope>
    <source>
        <strain evidence="8">CGMCC 1.10658</strain>
    </source>
</reference>
<dbReference type="GO" id="GO:0033743">
    <property type="term" value="F:peptide-methionine (R)-S-oxide reductase activity"/>
    <property type="evidence" value="ECO:0007669"/>
    <property type="project" value="UniProtKB-EC"/>
</dbReference>
<dbReference type="InterPro" id="IPR011057">
    <property type="entry name" value="Mss4-like_sf"/>
</dbReference>
<dbReference type="OrthoDB" id="9785497at2"/>
<sequence length="179" mass="19882">MTRYLILVLSLGLVAGLPACTKAGDERDTDPDMTVREARANINAGTNLSAIPNEVWKQLLPPAQYEILWEKGTEPAFSGKWVDNKAEGTYVSAGCRLPVFNTEHQYKSGTGWPSFWDVAYPENVVLKDDWSWGIKRTEVLSRCGEHLGHVFKDGPPPTGLRYCLNSLALDFVPAVEKTE</sequence>
<evidence type="ECO:0000256" key="2">
    <source>
        <dbReference type="ARBA" id="ARBA00012499"/>
    </source>
</evidence>
<evidence type="ECO:0000259" key="6">
    <source>
        <dbReference type="PROSITE" id="PS51790"/>
    </source>
</evidence>
<dbReference type="PANTHER" id="PTHR10173:SF52">
    <property type="entry name" value="METHIONINE-R-SULFOXIDE REDUCTASE B1"/>
    <property type="match status" value="1"/>
</dbReference>
<dbReference type="GO" id="GO:0005737">
    <property type="term" value="C:cytoplasm"/>
    <property type="evidence" value="ECO:0007669"/>
    <property type="project" value="TreeGrafter"/>
</dbReference>
<organism evidence="7 8">
    <name type="scientific">Microbulbifer yueqingensis</name>
    <dbReference type="NCBI Taxonomy" id="658219"/>
    <lineage>
        <taxon>Bacteria</taxon>
        <taxon>Pseudomonadati</taxon>
        <taxon>Pseudomonadota</taxon>
        <taxon>Gammaproteobacteria</taxon>
        <taxon>Cellvibrionales</taxon>
        <taxon>Microbulbiferaceae</taxon>
        <taxon>Microbulbifer</taxon>
    </lineage>
</organism>